<evidence type="ECO:0000313" key="2">
    <source>
        <dbReference type="EMBL" id="KAG2930676.1"/>
    </source>
</evidence>
<gene>
    <name evidence="2" type="ORF">PC115_g6401</name>
</gene>
<feature type="region of interest" description="Disordered" evidence="1">
    <location>
        <begin position="23"/>
        <end position="63"/>
    </location>
</feature>
<evidence type="ECO:0000313" key="3">
    <source>
        <dbReference type="Proteomes" id="UP000774804"/>
    </source>
</evidence>
<accession>A0A8T1CZK1</accession>
<dbReference type="Proteomes" id="UP000774804">
    <property type="component" value="Unassembled WGS sequence"/>
</dbReference>
<evidence type="ECO:0000256" key="1">
    <source>
        <dbReference type="SAM" id="MobiDB-lite"/>
    </source>
</evidence>
<comment type="caution">
    <text evidence="2">The sequence shown here is derived from an EMBL/GenBank/DDBJ whole genome shotgun (WGS) entry which is preliminary data.</text>
</comment>
<organism evidence="2 3">
    <name type="scientific">Phytophthora cactorum</name>
    <dbReference type="NCBI Taxonomy" id="29920"/>
    <lineage>
        <taxon>Eukaryota</taxon>
        <taxon>Sar</taxon>
        <taxon>Stramenopiles</taxon>
        <taxon>Oomycota</taxon>
        <taxon>Peronosporomycetes</taxon>
        <taxon>Peronosporales</taxon>
        <taxon>Peronosporaceae</taxon>
        <taxon>Phytophthora</taxon>
    </lineage>
</organism>
<sequence>MTAAAAHRCLRFDVSLPEYQAQHRGTPSLMKTNTSASSRRILDSASNEVDHDNSDTEEAPRRPARIAVISSGHLYLADINRVEATDDPNEFGAAESDAENDGGASDWDDSELDEGGTNDHKGEADGVGELLEPVFDESLLEAVTNAESGMISTNVLKVSYSPFSYLNQPYEPRSIESFREDYSWLHGGPYGPTPGAMGASATVFGEFSTLFNLDYGNGLLK</sequence>
<reference evidence="2" key="1">
    <citation type="submission" date="2018-10" db="EMBL/GenBank/DDBJ databases">
        <title>Effector identification in a new, highly contiguous assembly of the strawberry crown rot pathogen Phytophthora cactorum.</title>
        <authorList>
            <person name="Armitage A.D."/>
            <person name="Nellist C.F."/>
            <person name="Bates H."/>
            <person name="Vickerstaff R.J."/>
            <person name="Harrison R.J."/>
        </authorList>
    </citation>
    <scope>NUCLEOTIDE SEQUENCE</scope>
    <source>
        <strain evidence="2">4032</strain>
    </source>
</reference>
<dbReference type="EMBL" id="RCMI01000142">
    <property type="protein sequence ID" value="KAG2930676.1"/>
    <property type="molecule type" value="Genomic_DNA"/>
</dbReference>
<feature type="compositionally biased region" description="Polar residues" evidence="1">
    <location>
        <begin position="23"/>
        <end position="38"/>
    </location>
</feature>
<dbReference type="VEuPathDB" id="FungiDB:PC110_g7756"/>
<name>A0A8T1CZK1_9STRA</name>
<dbReference type="AlphaFoldDB" id="A0A8T1CZK1"/>
<feature type="region of interest" description="Disordered" evidence="1">
    <location>
        <begin position="87"/>
        <end position="125"/>
    </location>
</feature>
<feature type="compositionally biased region" description="Acidic residues" evidence="1">
    <location>
        <begin position="96"/>
        <end position="116"/>
    </location>
</feature>
<proteinExistence type="predicted"/>
<protein>
    <submittedName>
        <fullName evidence="2">Uncharacterized protein</fullName>
    </submittedName>
</protein>
<feature type="compositionally biased region" description="Basic and acidic residues" evidence="1">
    <location>
        <begin position="48"/>
        <end position="61"/>
    </location>
</feature>